<keyword evidence="2" id="KW-0472">Membrane</keyword>
<protein>
    <submittedName>
        <fullName evidence="4">Surface protein</fullName>
    </submittedName>
</protein>
<keyword evidence="5" id="KW-1185">Reference proteome</keyword>
<dbReference type="InterPro" id="IPR041495">
    <property type="entry name" value="Mub_B2"/>
</dbReference>
<proteinExistence type="predicted"/>
<dbReference type="InterPro" id="IPR032675">
    <property type="entry name" value="LRR_dom_sf"/>
</dbReference>
<keyword evidence="2" id="KW-0812">Transmembrane</keyword>
<dbReference type="Gene3D" id="2.60.40.4300">
    <property type="match status" value="1"/>
</dbReference>
<dbReference type="Gene3D" id="3.80.10.10">
    <property type="entry name" value="Ribonuclease Inhibitor"/>
    <property type="match status" value="1"/>
</dbReference>
<feature type="compositionally biased region" description="Low complexity" evidence="1">
    <location>
        <begin position="477"/>
        <end position="486"/>
    </location>
</feature>
<gene>
    <name evidence="4" type="ORF">SAMN05660453_1154</name>
</gene>
<dbReference type="Proteomes" id="UP000199376">
    <property type="component" value="Unassembled WGS sequence"/>
</dbReference>
<keyword evidence="2" id="KW-1133">Transmembrane helix</keyword>
<feature type="compositionally biased region" description="Acidic residues" evidence="1">
    <location>
        <begin position="465"/>
        <end position="476"/>
    </location>
</feature>
<dbReference type="InterPro" id="IPR005046">
    <property type="entry name" value="DUF285"/>
</dbReference>
<dbReference type="NCBIfam" id="TIGR02167">
    <property type="entry name" value="Liste_lipo_26"/>
    <property type="match status" value="4"/>
</dbReference>
<dbReference type="SUPFAM" id="SSF52047">
    <property type="entry name" value="RNI-like"/>
    <property type="match status" value="1"/>
</dbReference>
<dbReference type="Pfam" id="PF03382">
    <property type="entry name" value="DUF285"/>
    <property type="match status" value="1"/>
</dbReference>
<evidence type="ECO:0000313" key="4">
    <source>
        <dbReference type="EMBL" id="SFC13996.1"/>
    </source>
</evidence>
<dbReference type="Pfam" id="PF17966">
    <property type="entry name" value="Muc_B2"/>
    <property type="match status" value="1"/>
</dbReference>
<reference evidence="4 5" key="1">
    <citation type="submission" date="2016-10" db="EMBL/GenBank/DDBJ databases">
        <authorList>
            <person name="de Groot N.N."/>
        </authorList>
    </citation>
    <scope>NUCLEOTIDE SEQUENCE [LARGE SCALE GENOMIC DNA]</scope>
    <source>
        <strain evidence="4 5">DSM 19113</strain>
    </source>
</reference>
<accession>A0A1I1GR80</accession>
<evidence type="ECO:0000256" key="1">
    <source>
        <dbReference type="SAM" id="MobiDB-lite"/>
    </source>
</evidence>
<dbReference type="OrthoDB" id="2317670at2"/>
<organism evidence="4 5">
    <name type="scientific">Fructobacillus durionis</name>
    <dbReference type="NCBI Taxonomy" id="283737"/>
    <lineage>
        <taxon>Bacteria</taxon>
        <taxon>Bacillati</taxon>
        <taxon>Bacillota</taxon>
        <taxon>Bacilli</taxon>
        <taxon>Lactobacillales</taxon>
        <taxon>Lactobacillaceae</taxon>
        <taxon>Fructobacillus</taxon>
    </lineage>
</organism>
<feature type="transmembrane region" description="Helical" evidence="2">
    <location>
        <begin position="21"/>
        <end position="39"/>
    </location>
</feature>
<dbReference type="EMBL" id="FOLI01000006">
    <property type="protein sequence ID" value="SFC13996.1"/>
    <property type="molecule type" value="Genomic_DNA"/>
</dbReference>
<sequence>MKYNVYDNHQLTVLPRTKKSWLILPVVSLVLLGGLGTAASQNHSTAFAADTTSQAAVVSPSTGNLGSASYSWDDTSKTLTINAGGTMSKVEDLSFAQDIQTIRFTGAVKAPENSDHLLAELHQLTSIDGLSYLDTSDVTSMYYMFRGDAQLTALDVSHFDTSKVTDMSAMFSGLSALQSLDVSNFNTSQVTNMRYLFSNDSALHSLDLSHFNTANVTSMYAMFSMASGLHYLDISSFDTSKVLKDSMDYMFNGIGDGSQLFINMPNAHFSWWSLLGDTWKGDRYDHLYTPIDNPTDRNETGDDLSSKDFRTLYDTGSHPGGWYVWGRHLTKTETKVVKRTINYQDQSGKTIASATVQELTYQRTITKDLLKDTSKTSAWTVKTGQASQFAEVVLPETIDTKYINPKVDGQAVTKIASETPNLTEADTEDELDKTVNVNYSVNPAAPASNNNRHHRNGLNLPSTGGEDDNDQDDQDDNGQSSQSTQNSRRKHRAQLPSTGKQIEQKFGVFLPLTLGLSATLTYFFTKGRK</sequence>
<evidence type="ECO:0000256" key="2">
    <source>
        <dbReference type="SAM" id="Phobius"/>
    </source>
</evidence>
<evidence type="ECO:0000259" key="3">
    <source>
        <dbReference type="Pfam" id="PF17966"/>
    </source>
</evidence>
<feature type="region of interest" description="Disordered" evidence="1">
    <location>
        <begin position="440"/>
        <end position="499"/>
    </location>
</feature>
<dbReference type="RefSeq" id="WP_091502912.1">
    <property type="nucleotide sequence ID" value="NZ_FOLI01000006.1"/>
</dbReference>
<feature type="domain" description="Mub B2-like" evidence="3">
    <location>
        <begin position="330"/>
        <end position="440"/>
    </location>
</feature>
<evidence type="ECO:0000313" key="5">
    <source>
        <dbReference type="Proteomes" id="UP000199376"/>
    </source>
</evidence>
<dbReference type="AlphaFoldDB" id="A0A1I1GR80"/>
<dbReference type="InterPro" id="IPR011889">
    <property type="entry name" value="Liste_lipo_26"/>
</dbReference>
<name>A0A1I1GR80_9LACO</name>